<dbReference type="Proteomes" id="UP000176377">
    <property type="component" value="Unassembled WGS sequence"/>
</dbReference>
<gene>
    <name evidence="1" type="ORF">A2765_02125</name>
</gene>
<reference evidence="1 2" key="1">
    <citation type="journal article" date="2016" name="Nat. Commun.">
        <title>Thousands of microbial genomes shed light on interconnected biogeochemical processes in an aquifer system.</title>
        <authorList>
            <person name="Anantharaman K."/>
            <person name="Brown C.T."/>
            <person name="Hug L.A."/>
            <person name="Sharon I."/>
            <person name="Castelle C.J."/>
            <person name="Probst A.J."/>
            <person name="Thomas B.C."/>
            <person name="Singh A."/>
            <person name="Wilkins M.J."/>
            <person name="Karaoz U."/>
            <person name="Brodie E.L."/>
            <person name="Williams K.H."/>
            <person name="Hubbard S.S."/>
            <person name="Banfield J.F."/>
        </authorList>
    </citation>
    <scope>NUCLEOTIDE SEQUENCE [LARGE SCALE GENOMIC DNA]</scope>
</reference>
<dbReference type="AlphaFoldDB" id="A0A1F6DAQ1"/>
<organism evidence="1 2">
    <name type="scientific">Candidatus Kaiserbacteria bacterium RIFCSPHIGHO2_01_FULL_56_24</name>
    <dbReference type="NCBI Taxonomy" id="1798487"/>
    <lineage>
        <taxon>Bacteria</taxon>
        <taxon>Candidatus Kaiseribacteriota</taxon>
    </lineage>
</organism>
<name>A0A1F6DAQ1_9BACT</name>
<dbReference type="EMBL" id="MFLA01000032">
    <property type="protein sequence ID" value="OGG58508.1"/>
    <property type="molecule type" value="Genomic_DNA"/>
</dbReference>
<proteinExistence type="predicted"/>
<evidence type="ECO:0000313" key="1">
    <source>
        <dbReference type="EMBL" id="OGG58508.1"/>
    </source>
</evidence>
<protein>
    <submittedName>
        <fullName evidence="1">Uncharacterized protein</fullName>
    </submittedName>
</protein>
<comment type="caution">
    <text evidence="1">The sequence shown here is derived from an EMBL/GenBank/DDBJ whole genome shotgun (WGS) entry which is preliminary data.</text>
</comment>
<accession>A0A1F6DAQ1</accession>
<evidence type="ECO:0000313" key="2">
    <source>
        <dbReference type="Proteomes" id="UP000176377"/>
    </source>
</evidence>
<sequence>MAEVDILNLTQHAATAEQVAEGVVEPADKEAIQKLITFDELPSTEEMVARAARLADLVAKEGAEVAMIGGAPFFMSTLERALKERGVCTVYAFSRRESVDTPQPDGSVKKTQVFRHAGWVEV</sequence>